<comment type="caution">
    <text evidence="4">The sequence shown here is derived from an EMBL/GenBank/DDBJ whole genome shotgun (WGS) entry which is preliminary data.</text>
</comment>
<proteinExistence type="predicted"/>
<gene>
    <name evidence="4" type="ORF">ACFQ4E_12270</name>
</gene>
<evidence type="ECO:0000313" key="5">
    <source>
        <dbReference type="Proteomes" id="UP001597135"/>
    </source>
</evidence>
<name>A0ABW3ZJL9_9RHOB</name>
<dbReference type="InterPro" id="IPR018705">
    <property type="entry name" value="DUF2134_membrane"/>
</dbReference>
<evidence type="ECO:0000256" key="1">
    <source>
        <dbReference type="SAM" id="Phobius"/>
    </source>
</evidence>
<reference evidence="5" key="1">
    <citation type="journal article" date="2019" name="Int. J. Syst. Evol. Microbiol.">
        <title>The Global Catalogue of Microorganisms (GCM) 10K type strain sequencing project: providing services to taxonomists for standard genome sequencing and annotation.</title>
        <authorList>
            <consortium name="The Broad Institute Genomics Platform"/>
            <consortium name="The Broad Institute Genome Sequencing Center for Infectious Disease"/>
            <person name="Wu L."/>
            <person name="Ma J."/>
        </authorList>
    </citation>
    <scope>NUCLEOTIDE SEQUENCE [LARGE SCALE GENOMIC DNA]</scope>
    <source>
        <strain evidence="5">CCUG 62953</strain>
    </source>
</reference>
<keyword evidence="5" id="KW-1185">Reference proteome</keyword>
<feature type="domain" description="DUF2134" evidence="2">
    <location>
        <begin position="62"/>
        <end position="151"/>
    </location>
</feature>
<dbReference type="Pfam" id="PF09977">
    <property type="entry name" value="Tad_C"/>
    <property type="match status" value="1"/>
</dbReference>
<accession>A0ABW3ZJL9</accession>
<keyword evidence="1" id="KW-1133">Transmembrane helix</keyword>
<feature type="transmembrane region" description="Helical" evidence="1">
    <location>
        <begin position="21"/>
        <end position="38"/>
    </location>
</feature>
<protein>
    <submittedName>
        <fullName evidence="4">TadE/TadG family type IV pilus assembly protein</fullName>
    </submittedName>
</protein>
<dbReference type="Proteomes" id="UP001597135">
    <property type="component" value="Unassembled WGS sequence"/>
</dbReference>
<organism evidence="4 5">
    <name type="scientific">Litorisediminicola beolgyonensis</name>
    <dbReference type="NCBI Taxonomy" id="1173614"/>
    <lineage>
        <taxon>Bacteria</taxon>
        <taxon>Pseudomonadati</taxon>
        <taxon>Pseudomonadota</taxon>
        <taxon>Alphaproteobacteria</taxon>
        <taxon>Rhodobacterales</taxon>
        <taxon>Paracoccaceae</taxon>
        <taxon>Litorisediminicola</taxon>
    </lineage>
</organism>
<dbReference type="InterPro" id="IPR057189">
    <property type="entry name" value="DUF7867"/>
</dbReference>
<dbReference type="Pfam" id="PF25269">
    <property type="entry name" value="DUF7867"/>
    <property type="match status" value="1"/>
</dbReference>
<dbReference type="RefSeq" id="WP_386803933.1">
    <property type="nucleotide sequence ID" value="NZ_JBHTMU010000020.1"/>
</dbReference>
<sequence>MRDLITRFRRDEDGAMTAMSLYFVAIAAMVGGLAVDFAQRTERETWLQTATDAAGHAALQSRTTKSASAALSDALSVAAANLPVSVHGLAILPSDITFGSWDADTRTFSADATARDAVRVTGERSAARGNYVSNLLLHTLGYRGFELDTDAVFARQTPPCFREGFVAEARVDLQSNNAFGANFCIHGNDGVKLSSNSSFADGSVVSMLDPATLELPSSGMTSNPGLAEALRYTHYPFHAIDSVPDTIADLLAGGASVPGYISGLAGVTLPDRRLTPELVIPGRMHIALTCSGNQKLAIEAGHYDKFLLVTNCKVKFNQGVHLTDSVIATTNPDPKSLNAPSGLILGLDDSCAKGGGVTLLSAGGMEVASDLEIYGSQVVAMGDVTFSANATGIEGASIISGGTINSTSRIEMDGCPEDTNDGIVTEKIVRMVQ</sequence>
<evidence type="ECO:0000259" key="3">
    <source>
        <dbReference type="Pfam" id="PF25269"/>
    </source>
</evidence>
<feature type="domain" description="DUF7867" evidence="3">
    <location>
        <begin position="164"/>
        <end position="415"/>
    </location>
</feature>
<keyword evidence="1" id="KW-0472">Membrane</keyword>
<evidence type="ECO:0000259" key="2">
    <source>
        <dbReference type="Pfam" id="PF09977"/>
    </source>
</evidence>
<keyword evidence="1" id="KW-0812">Transmembrane</keyword>
<evidence type="ECO:0000313" key="4">
    <source>
        <dbReference type="EMBL" id="MFD1343198.1"/>
    </source>
</evidence>
<dbReference type="EMBL" id="JBHTMU010000020">
    <property type="protein sequence ID" value="MFD1343198.1"/>
    <property type="molecule type" value="Genomic_DNA"/>
</dbReference>